<name>A0ABU6QT11_9FABA</name>
<evidence type="ECO:0000313" key="2">
    <source>
        <dbReference type="EMBL" id="MED6114933.1"/>
    </source>
</evidence>
<dbReference type="EMBL" id="JASCZI010001419">
    <property type="protein sequence ID" value="MED6114933.1"/>
    <property type="molecule type" value="Genomic_DNA"/>
</dbReference>
<evidence type="ECO:0000313" key="3">
    <source>
        <dbReference type="Proteomes" id="UP001341840"/>
    </source>
</evidence>
<gene>
    <name evidence="2" type="ORF">PIB30_085332</name>
</gene>
<dbReference type="Proteomes" id="UP001341840">
    <property type="component" value="Unassembled WGS sequence"/>
</dbReference>
<feature type="compositionally biased region" description="Acidic residues" evidence="1">
    <location>
        <begin position="171"/>
        <end position="180"/>
    </location>
</feature>
<organism evidence="2 3">
    <name type="scientific">Stylosanthes scabra</name>
    <dbReference type="NCBI Taxonomy" id="79078"/>
    <lineage>
        <taxon>Eukaryota</taxon>
        <taxon>Viridiplantae</taxon>
        <taxon>Streptophyta</taxon>
        <taxon>Embryophyta</taxon>
        <taxon>Tracheophyta</taxon>
        <taxon>Spermatophyta</taxon>
        <taxon>Magnoliopsida</taxon>
        <taxon>eudicotyledons</taxon>
        <taxon>Gunneridae</taxon>
        <taxon>Pentapetalae</taxon>
        <taxon>rosids</taxon>
        <taxon>fabids</taxon>
        <taxon>Fabales</taxon>
        <taxon>Fabaceae</taxon>
        <taxon>Papilionoideae</taxon>
        <taxon>50 kb inversion clade</taxon>
        <taxon>dalbergioids sensu lato</taxon>
        <taxon>Dalbergieae</taxon>
        <taxon>Pterocarpus clade</taxon>
        <taxon>Stylosanthes</taxon>
    </lineage>
</organism>
<feature type="compositionally biased region" description="Basic and acidic residues" evidence="1">
    <location>
        <begin position="160"/>
        <end position="170"/>
    </location>
</feature>
<protein>
    <submittedName>
        <fullName evidence="2">Uncharacterized protein</fullName>
    </submittedName>
</protein>
<evidence type="ECO:0000256" key="1">
    <source>
        <dbReference type="SAM" id="MobiDB-lite"/>
    </source>
</evidence>
<feature type="compositionally biased region" description="Basic and acidic residues" evidence="1">
    <location>
        <begin position="213"/>
        <end position="224"/>
    </location>
</feature>
<feature type="region of interest" description="Disordered" evidence="1">
    <location>
        <begin position="159"/>
        <end position="232"/>
    </location>
</feature>
<proteinExistence type="predicted"/>
<accession>A0ABU6QT11</accession>
<keyword evidence="3" id="KW-1185">Reference proteome</keyword>
<comment type="caution">
    <text evidence="2">The sequence shown here is derived from an EMBL/GenBank/DDBJ whole genome shotgun (WGS) entry which is preliminary data.</text>
</comment>
<reference evidence="2 3" key="1">
    <citation type="journal article" date="2023" name="Plants (Basel)">
        <title>Bridging the Gap: Combining Genomics and Transcriptomics Approaches to Understand Stylosanthes scabra, an Orphan Legume from the Brazilian Caatinga.</title>
        <authorList>
            <person name="Ferreira-Neto J.R.C."/>
            <person name="da Silva M.D."/>
            <person name="Binneck E."/>
            <person name="de Melo N.F."/>
            <person name="da Silva R.H."/>
            <person name="de Melo A.L.T.M."/>
            <person name="Pandolfi V."/>
            <person name="Bustamante F.O."/>
            <person name="Brasileiro-Vidal A.C."/>
            <person name="Benko-Iseppon A.M."/>
        </authorList>
    </citation>
    <scope>NUCLEOTIDE SEQUENCE [LARGE SCALE GENOMIC DNA]</scope>
    <source>
        <tissue evidence="2">Leaves</tissue>
    </source>
</reference>
<sequence length="232" mass="26548">MNPNGAATRAKTTDAFLSSIHRTPSCKLEELTSRKNINKEETRFLHDESANKDGLKECVASLVRIKRLSKVVPVSYSADDDDNEEKHAQCIEEHKDFQGVERNNSGGEELYEYDKINVKHENNDGDKNDEKDCNKYSICLDCRSLSFKIYCIEIEEEKENNDNHDGKEEEFINEEEEETADEKKLFQQPSAGKTSIIDDESMESASASQSSDANKKSIERRYNDEETDKNDE</sequence>
<feature type="compositionally biased region" description="Low complexity" evidence="1">
    <location>
        <begin position="203"/>
        <end position="212"/>
    </location>
</feature>